<evidence type="ECO:0000313" key="8">
    <source>
        <dbReference type="Proteomes" id="UP000037460"/>
    </source>
</evidence>
<gene>
    <name evidence="7" type="ORF">Ctob_000737</name>
</gene>
<dbReference type="GO" id="GO:0061630">
    <property type="term" value="F:ubiquitin protein ligase activity"/>
    <property type="evidence" value="ECO:0007669"/>
    <property type="project" value="UniProtKB-EC"/>
</dbReference>
<dbReference type="InterPro" id="IPR039399">
    <property type="entry name" value="Deltex_C_sf"/>
</dbReference>
<dbReference type="GO" id="GO:0007219">
    <property type="term" value="P:Notch signaling pathway"/>
    <property type="evidence" value="ECO:0007669"/>
    <property type="project" value="InterPro"/>
</dbReference>
<dbReference type="Gene3D" id="3.30.390.130">
    <property type="match status" value="1"/>
</dbReference>
<dbReference type="GO" id="GO:0016567">
    <property type="term" value="P:protein ubiquitination"/>
    <property type="evidence" value="ECO:0007669"/>
    <property type="project" value="UniProtKB-UniPathway"/>
</dbReference>
<dbReference type="UniPathway" id="UPA00143"/>
<dbReference type="InterPro" id="IPR039396">
    <property type="entry name" value="Deltex_C"/>
</dbReference>
<evidence type="ECO:0000259" key="6">
    <source>
        <dbReference type="Pfam" id="PF18102"/>
    </source>
</evidence>
<accession>A0A0M0J7L0</accession>
<protein>
    <recommendedName>
        <fullName evidence="3">RING-type E3 ubiquitin transferase</fullName>
        <ecNumber evidence="3">2.3.2.27</ecNumber>
    </recommendedName>
</protein>
<dbReference type="InterPro" id="IPR039398">
    <property type="entry name" value="Deltex_fam"/>
</dbReference>
<keyword evidence="5" id="KW-0479">Metal-binding</keyword>
<dbReference type="GO" id="GO:0046872">
    <property type="term" value="F:metal ion binding"/>
    <property type="evidence" value="ECO:0007669"/>
    <property type="project" value="UniProtKB-KW"/>
</dbReference>
<comment type="pathway">
    <text evidence="2">Protein modification; protein ubiquitination.</text>
</comment>
<evidence type="ECO:0000256" key="4">
    <source>
        <dbReference type="ARBA" id="ARBA00022679"/>
    </source>
</evidence>
<feature type="domain" description="Deltex C-terminal" evidence="6">
    <location>
        <begin position="52"/>
        <end position="180"/>
    </location>
</feature>
<comment type="catalytic activity">
    <reaction evidence="1">
        <text>S-ubiquitinyl-[E2 ubiquitin-conjugating enzyme]-L-cysteine + [acceptor protein]-L-lysine = [E2 ubiquitin-conjugating enzyme]-L-cysteine + N(6)-ubiquitinyl-[acceptor protein]-L-lysine.</text>
        <dbReference type="EC" id="2.3.2.27"/>
    </reaction>
</comment>
<dbReference type="Pfam" id="PF18102">
    <property type="entry name" value="DTC"/>
    <property type="match status" value="1"/>
</dbReference>
<organism evidence="7 8">
    <name type="scientific">Chrysochromulina tobinii</name>
    <dbReference type="NCBI Taxonomy" id="1460289"/>
    <lineage>
        <taxon>Eukaryota</taxon>
        <taxon>Haptista</taxon>
        <taxon>Haptophyta</taxon>
        <taxon>Prymnesiophyceae</taxon>
        <taxon>Prymnesiales</taxon>
        <taxon>Chrysochromulinaceae</taxon>
        <taxon>Chrysochromulina</taxon>
    </lineage>
</organism>
<reference evidence="8" key="1">
    <citation type="journal article" date="2015" name="PLoS Genet.">
        <title>Genome Sequence and Transcriptome Analyses of Chrysochromulina tobin: Metabolic Tools for Enhanced Algal Fitness in the Prominent Order Prymnesiales (Haptophyceae).</title>
        <authorList>
            <person name="Hovde B.T."/>
            <person name="Deodato C.R."/>
            <person name="Hunsperger H.M."/>
            <person name="Ryken S.A."/>
            <person name="Yost W."/>
            <person name="Jha R.K."/>
            <person name="Patterson J."/>
            <person name="Monnat R.J. Jr."/>
            <person name="Barlow S.B."/>
            <person name="Starkenburg S.R."/>
            <person name="Cattolico R.A."/>
        </authorList>
    </citation>
    <scope>NUCLEOTIDE SEQUENCE</scope>
    <source>
        <strain evidence="8">CCMP291</strain>
    </source>
</reference>
<dbReference type="AlphaFoldDB" id="A0A0M0J7L0"/>
<proteinExistence type="predicted"/>
<evidence type="ECO:0000256" key="3">
    <source>
        <dbReference type="ARBA" id="ARBA00012483"/>
    </source>
</evidence>
<keyword evidence="8" id="KW-1185">Reference proteome</keyword>
<dbReference type="Proteomes" id="UP000037460">
    <property type="component" value="Unassembled WGS sequence"/>
</dbReference>
<dbReference type="CDD" id="cd09633">
    <property type="entry name" value="Deltex_C"/>
    <property type="match status" value="1"/>
</dbReference>
<dbReference type="PANTHER" id="PTHR12622">
    <property type="entry name" value="DELTEX-RELATED"/>
    <property type="match status" value="1"/>
</dbReference>
<keyword evidence="4" id="KW-0808">Transferase</keyword>
<comment type="caution">
    <text evidence="7">The sequence shown here is derived from an EMBL/GenBank/DDBJ whole genome shotgun (WGS) entry which is preliminary data.</text>
</comment>
<evidence type="ECO:0000313" key="7">
    <source>
        <dbReference type="EMBL" id="KOO22342.1"/>
    </source>
</evidence>
<name>A0A0M0J7L0_9EUKA</name>
<evidence type="ECO:0000256" key="1">
    <source>
        <dbReference type="ARBA" id="ARBA00000900"/>
    </source>
</evidence>
<evidence type="ECO:0000256" key="2">
    <source>
        <dbReference type="ARBA" id="ARBA00004906"/>
    </source>
</evidence>
<sequence>MFTELGEDDEVVVRLPCCTAAVPCIFNKSTLEAAFRTQGKCPSCGTAYGLPGPQPAGTMSAKLGAFDCEGHPGVGTIEIDYTFSHGIQLPQHPNPGMPYSGTHRKAYVPNDADGRRALRLLEAAFMQGQTFRIGKSVTTGEENTTVWCIHQKTRTDGGPTRHGYPDPEFLQRLQSECAAANVRGALEI</sequence>
<dbReference type="EMBL" id="JWZX01003286">
    <property type="protein sequence ID" value="KOO22342.1"/>
    <property type="molecule type" value="Genomic_DNA"/>
</dbReference>
<dbReference type="EC" id="2.3.2.27" evidence="3"/>
<dbReference type="OrthoDB" id="527344at2759"/>
<evidence type="ECO:0000256" key="5">
    <source>
        <dbReference type="ARBA" id="ARBA00022723"/>
    </source>
</evidence>